<accession>A0A848H8M1</accession>
<dbReference type="Proteomes" id="UP000541185">
    <property type="component" value="Unassembled WGS sequence"/>
</dbReference>
<dbReference type="Gene3D" id="3.40.190.10">
    <property type="entry name" value="Periplasmic binding protein-like II"/>
    <property type="match status" value="2"/>
</dbReference>
<reference evidence="6 7" key="1">
    <citation type="submission" date="2020-04" db="EMBL/GenBank/DDBJ databases">
        <title>Ramlibacter sp. G-1-2-2 isolated from soil.</title>
        <authorList>
            <person name="Dahal R.H."/>
        </authorList>
    </citation>
    <scope>NUCLEOTIDE SEQUENCE [LARGE SCALE GENOMIC DNA]</scope>
    <source>
        <strain evidence="6 7">G-1-2-2</strain>
    </source>
</reference>
<dbReference type="GO" id="GO:0003700">
    <property type="term" value="F:DNA-binding transcription factor activity"/>
    <property type="evidence" value="ECO:0007669"/>
    <property type="project" value="InterPro"/>
</dbReference>
<dbReference type="InterPro" id="IPR036390">
    <property type="entry name" value="WH_DNA-bd_sf"/>
</dbReference>
<name>A0A848H8M1_9BURK</name>
<evidence type="ECO:0000313" key="6">
    <source>
        <dbReference type="EMBL" id="NML47125.1"/>
    </source>
</evidence>
<keyword evidence="2" id="KW-0805">Transcription regulation</keyword>
<dbReference type="SUPFAM" id="SSF53850">
    <property type="entry name" value="Periplasmic binding protein-like II"/>
    <property type="match status" value="1"/>
</dbReference>
<dbReference type="InterPro" id="IPR036388">
    <property type="entry name" value="WH-like_DNA-bd_sf"/>
</dbReference>
<sequence length="304" mass="34604">MRYQRIDLNLLIALDTLLAERNVTRAAERMHMTQSAMSGVLARLREYFDDQLLVPVGRTMKLTPRAESLIQPVRDIILKVDSTLGVRPDFDPATAQRHFVVIASDYVSNVLMAEVLRRIAQVAPGLAFDIRPSSNTMAQDLDQGRADFLVTPAHLTLADHPQAVLFEDTYQVIACAQHPELGDSLSLEQYQSLGHVVYQNEQGNNPWFESWYANQHGHTRRIDVVTHGFTLMPRFVVGTRRIATVQTRLAMQFAQAMPVKLFEPPLDTPRLTEVLQWHRYREDDPGVQWVREQIVAVAERMPAI</sequence>
<dbReference type="InterPro" id="IPR050389">
    <property type="entry name" value="LysR-type_TF"/>
</dbReference>
<dbReference type="AlphaFoldDB" id="A0A848H8M1"/>
<dbReference type="EMBL" id="JABBFX010000003">
    <property type="protein sequence ID" value="NML47125.1"/>
    <property type="molecule type" value="Genomic_DNA"/>
</dbReference>
<comment type="caution">
    <text evidence="6">The sequence shown here is derived from an EMBL/GenBank/DDBJ whole genome shotgun (WGS) entry which is preliminary data.</text>
</comment>
<evidence type="ECO:0000313" key="7">
    <source>
        <dbReference type="Proteomes" id="UP000541185"/>
    </source>
</evidence>
<dbReference type="InterPro" id="IPR000847">
    <property type="entry name" value="LysR_HTH_N"/>
</dbReference>
<dbReference type="GO" id="GO:0003677">
    <property type="term" value="F:DNA binding"/>
    <property type="evidence" value="ECO:0007669"/>
    <property type="project" value="UniProtKB-KW"/>
</dbReference>
<dbReference type="PROSITE" id="PS50931">
    <property type="entry name" value="HTH_LYSR"/>
    <property type="match status" value="1"/>
</dbReference>
<evidence type="ECO:0000256" key="1">
    <source>
        <dbReference type="ARBA" id="ARBA00009437"/>
    </source>
</evidence>
<dbReference type="Pfam" id="PF03466">
    <property type="entry name" value="LysR_substrate"/>
    <property type="match status" value="1"/>
</dbReference>
<evidence type="ECO:0000256" key="4">
    <source>
        <dbReference type="ARBA" id="ARBA00023163"/>
    </source>
</evidence>
<dbReference type="PANTHER" id="PTHR30118:SF6">
    <property type="entry name" value="HTH-TYPE TRANSCRIPTIONAL REGULATOR LEUO"/>
    <property type="match status" value="1"/>
</dbReference>
<gene>
    <name evidence="6" type="ORF">HHL11_25490</name>
</gene>
<dbReference type="Gene3D" id="1.10.10.10">
    <property type="entry name" value="Winged helix-like DNA-binding domain superfamily/Winged helix DNA-binding domain"/>
    <property type="match status" value="1"/>
</dbReference>
<comment type="similarity">
    <text evidence="1">Belongs to the LysR transcriptional regulatory family.</text>
</comment>
<keyword evidence="4" id="KW-0804">Transcription</keyword>
<dbReference type="Pfam" id="PF00126">
    <property type="entry name" value="HTH_1"/>
    <property type="match status" value="1"/>
</dbReference>
<feature type="domain" description="HTH lysR-type" evidence="5">
    <location>
        <begin position="6"/>
        <end position="63"/>
    </location>
</feature>
<evidence type="ECO:0000259" key="5">
    <source>
        <dbReference type="PROSITE" id="PS50931"/>
    </source>
</evidence>
<evidence type="ECO:0000256" key="3">
    <source>
        <dbReference type="ARBA" id="ARBA00023125"/>
    </source>
</evidence>
<dbReference type="PANTHER" id="PTHR30118">
    <property type="entry name" value="HTH-TYPE TRANSCRIPTIONAL REGULATOR LEUO-RELATED"/>
    <property type="match status" value="1"/>
</dbReference>
<organism evidence="6 7">
    <name type="scientific">Ramlibacter agri</name>
    <dbReference type="NCBI Taxonomy" id="2728837"/>
    <lineage>
        <taxon>Bacteria</taxon>
        <taxon>Pseudomonadati</taxon>
        <taxon>Pseudomonadota</taxon>
        <taxon>Betaproteobacteria</taxon>
        <taxon>Burkholderiales</taxon>
        <taxon>Comamonadaceae</taxon>
        <taxon>Ramlibacter</taxon>
    </lineage>
</organism>
<proteinExistence type="inferred from homology"/>
<protein>
    <submittedName>
        <fullName evidence="6">LysR family transcriptional regulator</fullName>
    </submittedName>
</protein>
<dbReference type="SUPFAM" id="SSF46785">
    <property type="entry name" value="Winged helix' DNA-binding domain"/>
    <property type="match status" value="1"/>
</dbReference>
<dbReference type="InterPro" id="IPR005119">
    <property type="entry name" value="LysR_subst-bd"/>
</dbReference>
<keyword evidence="7" id="KW-1185">Reference proteome</keyword>
<evidence type="ECO:0000256" key="2">
    <source>
        <dbReference type="ARBA" id="ARBA00023015"/>
    </source>
</evidence>
<dbReference type="RefSeq" id="WP_169421422.1">
    <property type="nucleotide sequence ID" value="NZ_JABBFX010000003.1"/>
</dbReference>
<keyword evidence="3" id="KW-0238">DNA-binding</keyword>